<keyword evidence="2" id="KW-1185">Reference proteome</keyword>
<dbReference type="Proteomes" id="UP000011135">
    <property type="component" value="Unassembled WGS sequence"/>
</dbReference>
<protein>
    <submittedName>
        <fullName evidence="1">Uncharacterized protein</fullName>
    </submittedName>
</protein>
<dbReference type="EMBL" id="AMZN01000056">
    <property type="protein sequence ID" value="ELR70098.1"/>
    <property type="molecule type" value="Genomic_DNA"/>
</dbReference>
<name>L8JPG1_9BACT</name>
<accession>L8JPG1</accession>
<reference evidence="1 2" key="1">
    <citation type="submission" date="2012-12" db="EMBL/GenBank/DDBJ databases">
        <title>Genome assembly of Fulvivirga imtechensis AK7.</title>
        <authorList>
            <person name="Nupur N."/>
            <person name="Khatri I."/>
            <person name="Kumar R."/>
            <person name="Subramanian S."/>
            <person name="Pinnaka A."/>
        </authorList>
    </citation>
    <scope>NUCLEOTIDE SEQUENCE [LARGE SCALE GENOMIC DNA]</scope>
    <source>
        <strain evidence="1 2">AK7</strain>
    </source>
</reference>
<dbReference type="AlphaFoldDB" id="L8JPG1"/>
<gene>
    <name evidence="1" type="ORF">C900_04095</name>
</gene>
<comment type="caution">
    <text evidence="1">The sequence shown here is derived from an EMBL/GenBank/DDBJ whole genome shotgun (WGS) entry which is preliminary data.</text>
</comment>
<organism evidence="1 2">
    <name type="scientific">Fulvivirga imtechensis AK7</name>
    <dbReference type="NCBI Taxonomy" id="1237149"/>
    <lineage>
        <taxon>Bacteria</taxon>
        <taxon>Pseudomonadati</taxon>
        <taxon>Bacteroidota</taxon>
        <taxon>Cytophagia</taxon>
        <taxon>Cytophagales</taxon>
        <taxon>Fulvivirgaceae</taxon>
        <taxon>Fulvivirga</taxon>
    </lineage>
</organism>
<evidence type="ECO:0000313" key="1">
    <source>
        <dbReference type="EMBL" id="ELR70098.1"/>
    </source>
</evidence>
<evidence type="ECO:0000313" key="2">
    <source>
        <dbReference type="Proteomes" id="UP000011135"/>
    </source>
</evidence>
<proteinExistence type="predicted"/>
<sequence>MGRIFVKYYAASAAIDGTYGPYLPVPFNPRTCYKSKILDVL</sequence>